<proteinExistence type="predicted"/>
<gene>
    <name evidence="2" type="ORF">GUJ93_ZPchr0006g46008</name>
</gene>
<dbReference type="EMBL" id="JAAALK010000283">
    <property type="protein sequence ID" value="KAG8074456.1"/>
    <property type="molecule type" value="Genomic_DNA"/>
</dbReference>
<evidence type="ECO:0000313" key="2">
    <source>
        <dbReference type="EMBL" id="KAG8074456.1"/>
    </source>
</evidence>
<evidence type="ECO:0000313" key="3">
    <source>
        <dbReference type="Proteomes" id="UP000729402"/>
    </source>
</evidence>
<reference evidence="2" key="2">
    <citation type="submission" date="2021-02" db="EMBL/GenBank/DDBJ databases">
        <authorList>
            <person name="Kimball J.A."/>
            <person name="Haas M.W."/>
            <person name="Macchietto M."/>
            <person name="Kono T."/>
            <person name="Duquette J."/>
            <person name="Shao M."/>
        </authorList>
    </citation>
    <scope>NUCLEOTIDE SEQUENCE</scope>
    <source>
        <tissue evidence="2">Fresh leaf tissue</tissue>
    </source>
</reference>
<name>A0A8J5SEQ8_ZIZPA</name>
<dbReference type="AlphaFoldDB" id="A0A8J5SEQ8"/>
<accession>A0A8J5SEQ8</accession>
<feature type="region of interest" description="Disordered" evidence="1">
    <location>
        <begin position="1"/>
        <end position="40"/>
    </location>
</feature>
<evidence type="ECO:0000256" key="1">
    <source>
        <dbReference type="SAM" id="MobiDB-lite"/>
    </source>
</evidence>
<comment type="caution">
    <text evidence="2">The sequence shown here is derived from an EMBL/GenBank/DDBJ whole genome shotgun (WGS) entry which is preliminary data.</text>
</comment>
<sequence>MIHPRDADVATGGRAVGSASPGAPGHFTQRARRADPRRHGESCVGGMFPLSTSGKRYATHNCLQIHEGEGHGILVKTAPMPNKFTYYYFVRGGGGSLIRDFRSSWICRGKISLFSLSRRCDGREGGVKPGL</sequence>
<dbReference type="Proteomes" id="UP000729402">
    <property type="component" value="Unassembled WGS sequence"/>
</dbReference>
<reference evidence="2" key="1">
    <citation type="journal article" date="2021" name="bioRxiv">
        <title>Whole Genome Assembly and Annotation of Northern Wild Rice, Zizania palustris L., Supports a Whole Genome Duplication in the Zizania Genus.</title>
        <authorList>
            <person name="Haas M."/>
            <person name="Kono T."/>
            <person name="Macchietto M."/>
            <person name="Millas R."/>
            <person name="McGilp L."/>
            <person name="Shao M."/>
            <person name="Duquette J."/>
            <person name="Hirsch C.N."/>
            <person name="Kimball J."/>
        </authorList>
    </citation>
    <scope>NUCLEOTIDE SEQUENCE</scope>
    <source>
        <tissue evidence="2">Fresh leaf tissue</tissue>
    </source>
</reference>
<organism evidence="2 3">
    <name type="scientific">Zizania palustris</name>
    <name type="common">Northern wild rice</name>
    <dbReference type="NCBI Taxonomy" id="103762"/>
    <lineage>
        <taxon>Eukaryota</taxon>
        <taxon>Viridiplantae</taxon>
        <taxon>Streptophyta</taxon>
        <taxon>Embryophyta</taxon>
        <taxon>Tracheophyta</taxon>
        <taxon>Spermatophyta</taxon>
        <taxon>Magnoliopsida</taxon>
        <taxon>Liliopsida</taxon>
        <taxon>Poales</taxon>
        <taxon>Poaceae</taxon>
        <taxon>BOP clade</taxon>
        <taxon>Oryzoideae</taxon>
        <taxon>Oryzeae</taxon>
        <taxon>Zizaniinae</taxon>
        <taxon>Zizania</taxon>
    </lineage>
</organism>
<keyword evidence="3" id="KW-1185">Reference proteome</keyword>
<protein>
    <submittedName>
        <fullName evidence="2">Uncharacterized protein</fullName>
    </submittedName>
</protein>